<dbReference type="Proteomes" id="UP000053558">
    <property type="component" value="Unassembled WGS sequence"/>
</dbReference>
<dbReference type="RefSeq" id="XP_007775549.1">
    <property type="nucleotide sequence ID" value="XM_007777359.1"/>
</dbReference>
<evidence type="ECO:0000256" key="1">
    <source>
        <dbReference type="SAM" id="Phobius"/>
    </source>
</evidence>
<keyword evidence="1" id="KW-0812">Transmembrane</keyword>
<feature type="transmembrane region" description="Helical" evidence="1">
    <location>
        <begin position="150"/>
        <end position="173"/>
    </location>
</feature>
<feature type="transmembrane region" description="Helical" evidence="1">
    <location>
        <begin position="66"/>
        <end position="90"/>
    </location>
</feature>
<keyword evidence="1" id="KW-0472">Membrane</keyword>
<dbReference type="KEGG" id="cput:CONPUDRAFT_85937"/>
<protein>
    <submittedName>
        <fullName evidence="2">Uncharacterized protein</fullName>
    </submittedName>
</protein>
<accession>R7SDE5</accession>
<dbReference type="GeneID" id="19211043"/>
<keyword evidence="3" id="KW-1185">Reference proteome</keyword>
<sequence>MASTSTTPAYTNSDQARAQAAFTASLRIAGSMTVGGAFYGFMSTAAALCAHSLIQTRQSRSRKQLTFLLAYVGTLWLAGTAVVVGMAGVAIDAYVIHASTSLQSPYVQNLAPGGFTSVADIPLWIICMLSDGMMVWRFKVVWSMSRFYRYLLAAPIILYLGTSILGFLAFVVFSKLPVTAGDSTTFNVYLVTAMFLSSFCLNVYITAFIAGRLFLYRRRFKANWGMPGSRHYSSMGTILIDSYVPLTVCTVPFLATYLINNPAEYMVAVILGEMQIIAPLVVMIRVSRGVAWDSSMASESLEDAVDRMIEAQSLRIV</sequence>
<reference evidence="3" key="1">
    <citation type="journal article" date="2012" name="Science">
        <title>The Paleozoic origin of enzymatic lignin decomposition reconstructed from 31 fungal genomes.</title>
        <authorList>
            <person name="Floudas D."/>
            <person name="Binder M."/>
            <person name="Riley R."/>
            <person name="Barry K."/>
            <person name="Blanchette R.A."/>
            <person name="Henrissat B."/>
            <person name="Martinez A.T."/>
            <person name="Otillar R."/>
            <person name="Spatafora J.W."/>
            <person name="Yadav J.S."/>
            <person name="Aerts A."/>
            <person name="Benoit I."/>
            <person name="Boyd A."/>
            <person name="Carlson A."/>
            <person name="Copeland A."/>
            <person name="Coutinho P.M."/>
            <person name="de Vries R.P."/>
            <person name="Ferreira P."/>
            <person name="Findley K."/>
            <person name="Foster B."/>
            <person name="Gaskell J."/>
            <person name="Glotzer D."/>
            <person name="Gorecki P."/>
            <person name="Heitman J."/>
            <person name="Hesse C."/>
            <person name="Hori C."/>
            <person name="Igarashi K."/>
            <person name="Jurgens J.A."/>
            <person name="Kallen N."/>
            <person name="Kersten P."/>
            <person name="Kohler A."/>
            <person name="Kuees U."/>
            <person name="Kumar T.K.A."/>
            <person name="Kuo A."/>
            <person name="LaButti K."/>
            <person name="Larrondo L.F."/>
            <person name="Lindquist E."/>
            <person name="Ling A."/>
            <person name="Lombard V."/>
            <person name="Lucas S."/>
            <person name="Lundell T."/>
            <person name="Martin R."/>
            <person name="McLaughlin D.J."/>
            <person name="Morgenstern I."/>
            <person name="Morin E."/>
            <person name="Murat C."/>
            <person name="Nagy L.G."/>
            <person name="Nolan M."/>
            <person name="Ohm R.A."/>
            <person name="Patyshakuliyeva A."/>
            <person name="Rokas A."/>
            <person name="Ruiz-Duenas F.J."/>
            <person name="Sabat G."/>
            <person name="Salamov A."/>
            <person name="Samejima M."/>
            <person name="Schmutz J."/>
            <person name="Slot J.C."/>
            <person name="St John F."/>
            <person name="Stenlid J."/>
            <person name="Sun H."/>
            <person name="Sun S."/>
            <person name="Syed K."/>
            <person name="Tsang A."/>
            <person name="Wiebenga A."/>
            <person name="Young D."/>
            <person name="Pisabarro A."/>
            <person name="Eastwood D.C."/>
            <person name="Martin F."/>
            <person name="Cullen D."/>
            <person name="Grigoriev I.V."/>
            <person name="Hibbett D.S."/>
        </authorList>
    </citation>
    <scope>NUCLEOTIDE SEQUENCE [LARGE SCALE GENOMIC DNA]</scope>
    <source>
        <strain evidence="3">RWD-64-598 SS2</strain>
    </source>
</reference>
<dbReference type="EMBL" id="JH711593">
    <property type="protein sequence ID" value="EIW74181.1"/>
    <property type="molecule type" value="Genomic_DNA"/>
</dbReference>
<organism evidence="2 3">
    <name type="scientific">Coniophora puteana (strain RWD-64-598)</name>
    <name type="common">Brown rot fungus</name>
    <dbReference type="NCBI Taxonomy" id="741705"/>
    <lineage>
        <taxon>Eukaryota</taxon>
        <taxon>Fungi</taxon>
        <taxon>Dikarya</taxon>
        <taxon>Basidiomycota</taxon>
        <taxon>Agaricomycotina</taxon>
        <taxon>Agaricomycetes</taxon>
        <taxon>Agaricomycetidae</taxon>
        <taxon>Boletales</taxon>
        <taxon>Coniophorineae</taxon>
        <taxon>Coniophoraceae</taxon>
        <taxon>Coniophora</taxon>
    </lineage>
</organism>
<feature type="transmembrane region" description="Helical" evidence="1">
    <location>
        <begin position="36"/>
        <end position="54"/>
    </location>
</feature>
<dbReference type="OrthoDB" id="2796825at2759"/>
<proteinExistence type="predicted"/>
<dbReference type="AlphaFoldDB" id="R7SDE5"/>
<evidence type="ECO:0000313" key="3">
    <source>
        <dbReference type="Proteomes" id="UP000053558"/>
    </source>
</evidence>
<gene>
    <name evidence="2" type="ORF">CONPUDRAFT_85937</name>
</gene>
<name>R7SDE5_CONPW</name>
<evidence type="ECO:0000313" key="2">
    <source>
        <dbReference type="EMBL" id="EIW74181.1"/>
    </source>
</evidence>
<feature type="transmembrane region" description="Helical" evidence="1">
    <location>
        <begin position="265"/>
        <end position="286"/>
    </location>
</feature>
<feature type="transmembrane region" description="Helical" evidence="1">
    <location>
        <begin position="236"/>
        <end position="259"/>
    </location>
</feature>
<feature type="transmembrane region" description="Helical" evidence="1">
    <location>
        <begin position="193"/>
        <end position="215"/>
    </location>
</feature>
<keyword evidence="1" id="KW-1133">Transmembrane helix</keyword>